<protein>
    <recommendedName>
        <fullName evidence="3">Transketolase-like C-terminal domain-containing protein</fullName>
    </recommendedName>
</protein>
<organism evidence="4 5">
    <name type="scientific">Cryobacterium ruanii</name>
    <dbReference type="NCBI Taxonomy" id="1259197"/>
    <lineage>
        <taxon>Bacteria</taxon>
        <taxon>Bacillati</taxon>
        <taxon>Actinomycetota</taxon>
        <taxon>Actinomycetes</taxon>
        <taxon>Micrococcales</taxon>
        <taxon>Microbacteriaceae</taxon>
        <taxon>Cryobacterium</taxon>
    </lineage>
</organism>
<dbReference type="EMBL" id="SOHK01000014">
    <property type="protein sequence ID" value="TFD65685.1"/>
    <property type="molecule type" value="Genomic_DNA"/>
</dbReference>
<proteinExistence type="predicted"/>
<keyword evidence="2" id="KW-0460">Magnesium</keyword>
<evidence type="ECO:0000259" key="3">
    <source>
        <dbReference type="Pfam" id="PF22613"/>
    </source>
</evidence>
<evidence type="ECO:0000313" key="5">
    <source>
        <dbReference type="Proteomes" id="UP000298154"/>
    </source>
</evidence>
<dbReference type="InterPro" id="IPR055152">
    <property type="entry name" value="Transketolase-like_C_2"/>
</dbReference>
<dbReference type="OrthoDB" id="4252472at2"/>
<name>A0A4R9AMD5_9MICO</name>
<evidence type="ECO:0000256" key="1">
    <source>
        <dbReference type="ARBA" id="ARBA00022723"/>
    </source>
</evidence>
<dbReference type="RefSeq" id="WP_134555762.1">
    <property type="nucleotide sequence ID" value="NZ_SOHK01000014.1"/>
</dbReference>
<dbReference type="InterPro" id="IPR033247">
    <property type="entry name" value="Transketolase_fam"/>
</dbReference>
<gene>
    <name evidence="4" type="ORF">E3T47_09075</name>
</gene>
<comment type="caution">
    <text evidence="4">The sequence shown here is derived from an EMBL/GenBank/DDBJ whole genome shotgun (WGS) entry which is preliminary data.</text>
</comment>
<evidence type="ECO:0000256" key="2">
    <source>
        <dbReference type="ARBA" id="ARBA00022842"/>
    </source>
</evidence>
<reference evidence="4 5" key="1">
    <citation type="submission" date="2019-03" db="EMBL/GenBank/DDBJ databases">
        <title>Genomics of glacier-inhabiting Cryobacterium strains.</title>
        <authorList>
            <person name="Liu Q."/>
            <person name="Xin Y.-H."/>
        </authorList>
    </citation>
    <scope>NUCLEOTIDE SEQUENCE [LARGE SCALE GENOMIC DNA]</scope>
    <source>
        <strain evidence="4 5">Sr36</strain>
    </source>
</reference>
<keyword evidence="5" id="KW-1185">Reference proteome</keyword>
<feature type="domain" description="Transketolase-like C-terminal" evidence="3">
    <location>
        <begin position="18"/>
        <end position="105"/>
    </location>
</feature>
<dbReference type="InterPro" id="IPR009014">
    <property type="entry name" value="Transketo_C/PFOR_II"/>
</dbReference>
<dbReference type="PANTHER" id="PTHR43522:SF2">
    <property type="entry name" value="TRANSKETOLASE 1-RELATED"/>
    <property type="match status" value="1"/>
</dbReference>
<dbReference type="PANTHER" id="PTHR43522">
    <property type="entry name" value="TRANSKETOLASE"/>
    <property type="match status" value="1"/>
</dbReference>
<sequence length="112" mass="12081">MTLKRSLVTIDVTADAFAEVSLAMAAAERLSADGLAVRVVSMPCMEWFAEASQAYRDEVLPPAVHARVAIEAARSCSWWRWVGLDGEVVGIDDFVESGSGAEIIAEWAPTQP</sequence>
<evidence type="ECO:0000313" key="4">
    <source>
        <dbReference type="EMBL" id="TFD65685.1"/>
    </source>
</evidence>
<dbReference type="GO" id="GO:0006098">
    <property type="term" value="P:pentose-phosphate shunt"/>
    <property type="evidence" value="ECO:0007669"/>
    <property type="project" value="TreeGrafter"/>
</dbReference>
<dbReference type="SUPFAM" id="SSF52922">
    <property type="entry name" value="TK C-terminal domain-like"/>
    <property type="match status" value="1"/>
</dbReference>
<dbReference type="Gene3D" id="3.40.50.920">
    <property type="match status" value="1"/>
</dbReference>
<accession>A0A4R9AMD5</accession>
<dbReference type="GO" id="GO:0004802">
    <property type="term" value="F:transketolase activity"/>
    <property type="evidence" value="ECO:0007669"/>
    <property type="project" value="TreeGrafter"/>
</dbReference>
<dbReference type="GO" id="GO:0005829">
    <property type="term" value="C:cytosol"/>
    <property type="evidence" value="ECO:0007669"/>
    <property type="project" value="TreeGrafter"/>
</dbReference>
<dbReference type="Pfam" id="PF22613">
    <property type="entry name" value="Transketolase_C_1"/>
    <property type="match status" value="1"/>
</dbReference>
<dbReference type="GO" id="GO:0046872">
    <property type="term" value="F:metal ion binding"/>
    <property type="evidence" value="ECO:0007669"/>
    <property type="project" value="UniProtKB-KW"/>
</dbReference>
<dbReference type="Proteomes" id="UP000298154">
    <property type="component" value="Unassembled WGS sequence"/>
</dbReference>
<dbReference type="AlphaFoldDB" id="A0A4R9AMD5"/>
<keyword evidence="1" id="KW-0479">Metal-binding</keyword>